<comment type="pathway">
    <text evidence="2">Amino-acid biosynthesis; L-serine biosynthesis; L-serine from 3-phospho-D-glycerate: step 3/3.</text>
</comment>
<keyword evidence="8" id="KW-0718">Serine biosynthesis</keyword>
<proteinExistence type="predicted"/>
<keyword evidence="10" id="KW-1185">Reference proteome</keyword>
<keyword evidence="4" id="KW-0028">Amino-acid biosynthesis</keyword>
<evidence type="ECO:0000313" key="10">
    <source>
        <dbReference type="Proteomes" id="UP000011514"/>
    </source>
</evidence>
<comment type="cofactor">
    <cofactor evidence="1">
        <name>Mg(2+)</name>
        <dbReference type="ChEBI" id="CHEBI:18420"/>
    </cofactor>
</comment>
<dbReference type="STRING" id="1227484.C471_14510"/>
<reference evidence="9 10" key="1">
    <citation type="journal article" date="2014" name="PLoS Genet.">
        <title>Phylogenetically driven sequencing of extremely halophilic archaea reveals strategies for static and dynamic osmo-response.</title>
        <authorList>
            <person name="Becker E.A."/>
            <person name="Seitzer P.M."/>
            <person name="Tritt A."/>
            <person name="Larsen D."/>
            <person name="Krusor M."/>
            <person name="Yao A.I."/>
            <person name="Wu D."/>
            <person name="Madern D."/>
            <person name="Eisen J.A."/>
            <person name="Darling A.E."/>
            <person name="Facciotti M.T."/>
        </authorList>
    </citation>
    <scope>NUCLEOTIDE SEQUENCE [LARGE SCALE GENOMIC DNA]</scope>
    <source>
        <strain evidence="9 10">DSM 1137</strain>
    </source>
</reference>
<keyword evidence="7" id="KW-0460">Magnesium</keyword>
<gene>
    <name evidence="9" type="ORF">C471_14510</name>
</gene>
<dbReference type="GO" id="GO:0006564">
    <property type="term" value="P:L-serine biosynthetic process"/>
    <property type="evidence" value="ECO:0007669"/>
    <property type="project" value="UniProtKB-KW"/>
</dbReference>
<dbReference type="Proteomes" id="UP000011514">
    <property type="component" value="Unassembled WGS sequence"/>
</dbReference>
<dbReference type="EMBL" id="AOJE01000069">
    <property type="protein sequence ID" value="ELZ36539.1"/>
    <property type="molecule type" value="Genomic_DNA"/>
</dbReference>
<name>M0DQY5_9EURY</name>
<dbReference type="GO" id="GO:0000287">
    <property type="term" value="F:magnesium ion binding"/>
    <property type="evidence" value="ECO:0007669"/>
    <property type="project" value="TreeGrafter"/>
</dbReference>
<evidence type="ECO:0000256" key="4">
    <source>
        <dbReference type="ARBA" id="ARBA00022605"/>
    </source>
</evidence>
<keyword evidence="6" id="KW-0378">Hydrolase</keyword>
<dbReference type="InterPro" id="IPR036412">
    <property type="entry name" value="HAD-like_sf"/>
</dbReference>
<evidence type="ECO:0000256" key="7">
    <source>
        <dbReference type="ARBA" id="ARBA00022842"/>
    </source>
</evidence>
<keyword evidence="5" id="KW-0479">Metal-binding</keyword>
<evidence type="ECO:0000256" key="6">
    <source>
        <dbReference type="ARBA" id="ARBA00022801"/>
    </source>
</evidence>
<accession>M0DQY5</accession>
<dbReference type="RefSeq" id="WP_004050188.1">
    <property type="nucleotide sequence ID" value="NZ_AOJE01000069.1"/>
</dbReference>
<dbReference type="GO" id="GO:0005737">
    <property type="term" value="C:cytoplasm"/>
    <property type="evidence" value="ECO:0007669"/>
    <property type="project" value="TreeGrafter"/>
</dbReference>
<dbReference type="NCBIfam" id="TIGR01488">
    <property type="entry name" value="HAD-SF-IB"/>
    <property type="match status" value="1"/>
</dbReference>
<dbReference type="Pfam" id="PF12710">
    <property type="entry name" value="HAD"/>
    <property type="match status" value="1"/>
</dbReference>
<dbReference type="GO" id="GO:0036424">
    <property type="term" value="F:L-phosphoserine phosphatase activity"/>
    <property type="evidence" value="ECO:0007669"/>
    <property type="project" value="TreeGrafter"/>
</dbReference>
<evidence type="ECO:0000256" key="8">
    <source>
        <dbReference type="ARBA" id="ARBA00023299"/>
    </source>
</evidence>
<dbReference type="InterPro" id="IPR050582">
    <property type="entry name" value="HAD-like_SerB"/>
</dbReference>
<evidence type="ECO:0000313" key="9">
    <source>
        <dbReference type="EMBL" id="ELZ36539.1"/>
    </source>
</evidence>
<dbReference type="PANTHER" id="PTHR43344">
    <property type="entry name" value="PHOSPHOSERINE PHOSPHATASE"/>
    <property type="match status" value="1"/>
</dbReference>
<dbReference type="EC" id="3.1.3.3" evidence="3"/>
<protein>
    <recommendedName>
        <fullName evidence="3">phosphoserine phosphatase</fullName>
        <ecNumber evidence="3">3.1.3.3</ecNumber>
    </recommendedName>
</protein>
<dbReference type="Gene3D" id="3.40.50.1000">
    <property type="entry name" value="HAD superfamily/HAD-like"/>
    <property type="match status" value="1"/>
</dbReference>
<dbReference type="SUPFAM" id="SSF56784">
    <property type="entry name" value="HAD-like"/>
    <property type="match status" value="1"/>
</dbReference>
<dbReference type="OrthoDB" id="350577at2157"/>
<organism evidence="9 10">
    <name type="scientific">Halorubrum saccharovorum DSM 1137</name>
    <dbReference type="NCBI Taxonomy" id="1227484"/>
    <lineage>
        <taxon>Archaea</taxon>
        <taxon>Methanobacteriati</taxon>
        <taxon>Methanobacteriota</taxon>
        <taxon>Stenosarchaea group</taxon>
        <taxon>Halobacteria</taxon>
        <taxon>Halobacteriales</taxon>
        <taxon>Haloferacaceae</taxon>
        <taxon>Halorubrum</taxon>
    </lineage>
</organism>
<dbReference type="AlphaFoldDB" id="M0DQY5"/>
<comment type="caution">
    <text evidence="9">The sequence shown here is derived from an EMBL/GenBank/DDBJ whole genome shotgun (WGS) entry which is preliminary data.</text>
</comment>
<evidence type="ECO:0000256" key="5">
    <source>
        <dbReference type="ARBA" id="ARBA00022723"/>
    </source>
</evidence>
<evidence type="ECO:0000256" key="3">
    <source>
        <dbReference type="ARBA" id="ARBA00012640"/>
    </source>
</evidence>
<evidence type="ECO:0000256" key="1">
    <source>
        <dbReference type="ARBA" id="ARBA00001946"/>
    </source>
</evidence>
<dbReference type="PATRIC" id="fig|1227484.4.peg.2855"/>
<dbReference type="PANTHER" id="PTHR43344:SF2">
    <property type="entry name" value="PHOSPHOSERINE PHOSPHATASE"/>
    <property type="match status" value="1"/>
</dbReference>
<dbReference type="eggNOG" id="arCOG01158">
    <property type="taxonomic scope" value="Archaea"/>
</dbReference>
<dbReference type="InterPro" id="IPR023214">
    <property type="entry name" value="HAD_sf"/>
</dbReference>
<evidence type="ECO:0000256" key="2">
    <source>
        <dbReference type="ARBA" id="ARBA00005135"/>
    </source>
</evidence>
<sequence length="210" mass="22329">MLVAFDFDGALAVSDPFVRLGEQHGTGNDIASLLDRMRAGDIEHEGGLRSIADHLEGLETEEVEEAFTHLQRRSGASDLLGALQRAGHHVAVISDAPEVAIRSCLEADTFDVDTVVGTRLVGEKGALTGEIEGSLLGESKDAVLKEIVAREGAEMAETVAVGDDRRDLPMIQAAATGIGVDPDTAVADQCDHVVPTIDRLQLRFEEHGIV</sequence>